<evidence type="ECO:0000256" key="8">
    <source>
        <dbReference type="ARBA" id="ARBA00023136"/>
    </source>
</evidence>
<evidence type="ECO:0000256" key="10">
    <source>
        <dbReference type="HAMAP-Rule" id="MF_00115"/>
    </source>
</evidence>
<comment type="function">
    <text evidence="10">Channel that opens in response to stretch forces in the membrane lipid bilayer. May participate in the regulation of osmotic pressure changes within the cell.</text>
</comment>
<evidence type="ECO:0000256" key="6">
    <source>
        <dbReference type="ARBA" id="ARBA00022989"/>
    </source>
</evidence>
<dbReference type="NCBIfam" id="TIGR00220">
    <property type="entry name" value="mscL"/>
    <property type="match status" value="1"/>
</dbReference>
<dbReference type="HAMAP" id="MF_00115">
    <property type="entry name" value="MscL"/>
    <property type="match status" value="1"/>
</dbReference>
<dbReference type="OrthoDB" id="9810350at2"/>
<evidence type="ECO:0000256" key="2">
    <source>
        <dbReference type="ARBA" id="ARBA00007254"/>
    </source>
</evidence>
<evidence type="ECO:0000256" key="4">
    <source>
        <dbReference type="ARBA" id="ARBA00022475"/>
    </source>
</evidence>
<organism evidence="11 12">
    <name type="scientific">Chryseobacterium takakiae</name>
    <dbReference type="NCBI Taxonomy" id="1302685"/>
    <lineage>
        <taxon>Bacteria</taxon>
        <taxon>Pseudomonadati</taxon>
        <taxon>Bacteroidota</taxon>
        <taxon>Flavobacteriia</taxon>
        <taxon>Flavobacteriales</taxon>
        <taxon>Weeksellaceae</taxon>
        <taxon>Chryseobacterium group</taxon>
        <taxon>Chryseobacterium</taxon>
    </lineage>
</organism>
<dbReference type="PANTHER" id="PTHR30266">
    <property type="entry name" value="MECHANOSENSITIVE CHANNEL MSCL"/>
    <property type="match status" value="1"/>
</dbReference>
<comment type="subunit">
    <text evidence="10">Homopentamer.</text>
</comment>
<name>A0A1M4XM61_9FLAO</name>
<keyword evidence="3 10" id="KW-0813">Transport</keyword>
<keyword evidence="6 10" id="KW-1133">Transmembrane helix</keyword>
<dbReference type="AlphaFoldDB" id="A0A1M4XM61"/>
<protein>
    <recommendedName>
        <fullName evidence="10">Large-conductance mechanosensitive channel</fullName>
    </recommendedName>
</protein>
<evidence type="ECO:0000313" key="11">
    <source>
        <dbReference type="EMBL" id="SHE94521.1"/>
    </source>
</evidence>
<dbReference type="PRINTS" id="PR01264">
    <property type="entry name" value="MECHCHANNEL"/>
</dbReference>
<dbReference type="InterPro" id="IPR037673">
    <property type="entry name" value="MSC/AndL"/>
</dbReference>
<keyword evidence="8 10" id="KW-0472">Membrane</keyword>
<dbReference type="GO" id="GO:0005886">
    <property type="term" value="C:plasma membrane"/>
    <property type="evidence" value="ECO:0007669"/>
    <property type="project" value="UniProtKB-SubCell"/>
</dbReference>
<evidence type="ECO:0000256" key="9">
    <source>
        <dbReference type="ARBA" id="ARBA00023303"/>
    </source>
</evidence>
<dbReference type="RefSeq" id="WP_072884602.1">
    <property type="nucleotide sequence ID" value="NZ_FQVO01000006.1"/>
</dbReference>
<evidence type="ECO:0000256" key="5">
    <source>
        <dbReference type="ARBA" id="ARBA00022692"/>
    </source>
</evidence>
<dbReference type="Pfam" id="PF01741">
    <property type="entry name" value="MscL"/>
    <property type="match status" value="1"/>
</dbReference>
<reference evidence="12" key="1">
    <citation type="submission" date="2016-11" db="EMBL/GenBank/DDBJ databases">
        <authorList>
            <person name="Varghese N."/>
            <person name="Submissions S."/>
        </authorList>
    </citation>
    <scope>NUCLEOTIDE SEQUENCE [LARGE SCALE GENOMIC DNA]</scope>
    <source>
        <strain evidence="12">DSM 26898</strain>
    </source>
</reference>
<comment type="similarity">
    <text evidence="2 10">Belongs to the MscL family.</text>
</comment>
<evidence type="ECO:0000313" key="12">
    <source>
        <dbReference type="Proteomes" id="UP000184236"/>
    </source>
</evidence>
<dbReference type="EMBL" id="FQVO01000006">
    <property type="protein sequence ID" value="SHE94521.1"/>
    <property type="molecule type" value="Genomic_DNA"/>
</dbReference>
<dbReference type="GO" id="GO:0008381">
    <property type="term" value="F:mechanosensitive monoatomic ion channel activity"/>
    <property type="evidence" value="ECO:0007669"/>
    <property type="project" value="UniProtKB-UniRule"/>
</dbReference>
<evidence type="ECO:0000256" key="1">
    <source>
        <dbReference type="ARBA" id="ARBA00004651"/>
    </source>
</evidence>
<comment type="subcellular location">
    <subcellularLocation>
        <location evidence="1 10">Cell membrane</location>
        <topology evidence="1 10">Multi-pass membrane protein</topology>
    </subcellularLocation>
</comment>
<dbReference type="InterPro" id="IPR036019">
    <property type="entry name" value="MscL_channel"/>
</dbReference>
<gene>
    <name evidence="10" type="primary">mscL</name>
    <name evidence="11" type="ORF">SAMN05444408_106137</name>
</gene>
<dbReference type="InterPro" id="IPR019823">
    <property type="entry name" value="Mechanosensitive_channel_CS"/>
</dbReference>
<keyword evidence="4 10" id="KW-1003">Cell membrane</keyword>
<dbReference type="PROSITE" id="PS01327">
    <property type="entry name" value="MSCL"/>
    <property type="match status" value="1"/>
</dbReference>
<dbReference type="STRING" id="1302685.SAMN05444408_106137"/>
<keyword evidence="5 10" id="KW-0812">Transmembrane</keyword>
<feature type="transmembrane region" description="Helical" evidence="10">
    <location>
        <begin position="71"/>
        <end position="89"/>
    </location>
</feature>
<dbReference type="Proteomes" id="UP000184236">
    <property type="component" value="Unassembled WGS sequence"/>
</dbReference>
<feature type="transmembrane region" description="Helical" evidence="10">
    <location>
        <begin position="16"/>
        <end position="37"/>
    </location>
</feature>
<sequence length="128" mass="13963">MGFVKEFKEFAFKGNVLDLAVGVIIGAAFSAIVKSFVDDIITPLLLNPALEKANVKNIAELSWGGVKYGNFLSSVISFLIVAFVLFLLIKGVNSLNKKPETAPSPPVLTEDQKLLTEIRDLLKNKNNI</sequence>
<keyword evidence="12" id="KW-1185">Reference proteome</keyword>
<evidence type="ECO:0000256" key="7">
    <source>
        <dbReference type="ARBA" id="ARBA00023065"/>
    </source>
</evidence>
<dbReference type="PANTHER" id="PTHR30266:SF2">
    <property type="entry name" value="LARGE-CONDUCTANCE MECHANOSENSITIVE CHANNEL"/>
    <property type="match status" value="1"/>
</dbReference>
<accession>A0A1M4XM61</accession>
<dbReference type="Gene3D" id="1.10.1200.120">
    <property type="entry name" value="Large-conductance mechanosensitive channel, MscL, domain 1"/>
    <property type="match status" value="1"/>
</dbReference>
<proteinExistence type="inferred from homology"/>
<keyword evidence="9 10" id="KW-0407">Ion channel</keyword>
<dbReference type="SUPFAM" id="SSF81330">
    <property type="entry name" value="Gated mechanosensitive channel"/>
    <property type="match status" value="1"/>
</dbReference>
<keyword evidence="7 10" id="KW-0406">Ion transport</keyword>
<evidence type="ECO:0000256" key="3">
    <source>
        <dbReference type="ARBA" id="ARBA00022448"/>
    </source>
</evidence>
<dbReference type="InterPro" id="IPR001185">
    <property type="entry name" value="MS_channel"/>
</dbReference>